<dbReference type="EMBL" id="CP058595">
    <property type="protein sequence ID" value="QLG46439.1"/>
    <property type="molecule type" value="Genomic_DNA"/>
</dbReference>
<dbReference type="RefSeq" id="WP_179242718.1">
    <property type="nucleotide sequence ID" value="NZ_CP058595.1"/>
</dbReference>
<feature type="transmembrane region" description="Helical" evidence="1">
    <location>
        <begin position="16"/>
        <end position="35"/>
    </location>
</feature>
<feature type="transmembrane region" description="Helical" evidence="1">
    <location>
        <begin position="55"/>
        <end position="76"/>
    </location>
</feature>
<dbReference type="AlphaFoldDB" id="A0A7H9ASL8"/>
<organism evidence="2 3">
    <name type="scientific">Costertonia aggregata</name>
    <dbReference type="NCBI Taxonomy" id="343403"/>
    <lineage>
        <taxon>Bacteria</taxon>
        <taxon>Pseudomonadati</taxon>
        <taxon>Bacteroidota</taxon>
        <taxon>Flavobacteriia</taxon>
        <taxon>Flavobacteriales</taxon>
        <taxon>Flavobacteriaceae</taxon>
        <taxon>Costertonia</taxon>
    </lineage>
</organism>
<dbReference type="KEGG" id="cagg:HYG79_14140"/>
<sequence length="100" mass="10848">MSNMYTGKSSRSTNKPMFVGIIIGAVFIIVGVFIYKDLAAWENSNEQMSLHSLLWAVYDMGGKAAVLGLFIIFGLISGGAGIKKTMDLKKIVKESGKNDL</sequence>
<accession>A0A7H9ASL8</accession>
<reference evidence="2 3" key="1">
    <citation type="journal article" date="2006" name="Int. J. Syst. Evol. Microbiol.">
        <title>Costertonia aggregata gen. nov., sp. nov., a mesophilic marine bacterium of the family Flavobacteriaceae, isolated from a mature biofilm.</title>
        <authorList>
            <person name="Kwon K.K."/>
            <person name="Lee Y.K."/>
            <person name="Lee H.K."/>
        </authorList>
    </citation>
    <scope>NUCLEOTIDE SEQUENCE [LARGE SCALE GENOMIC DNA]</scope>
    <source>
        <strain evidence="2 3">KCCM 42265</strain>
    </source>
</reference>
<evidence type="ECO:0000313" key="3">
    <source>
        <dbReference type="Proteomes" id="UP000509302"/>
    </source>
</evidence>
<evidence type="ECO:0000313" key="2">
    <source>
        <dbReference type="EMBL" id="QLG46439.1"/>
    </source>
</evidence>
<evidence type="ECO:0000256" key="1">
    <source>
        <dbReference type="SAM" id="Phobius"/>
    </source>
</evidence>
<keyword evidence="3" id="KW-1185">Reference proteome</keyword>
<keyword evidence="1" id="KW-0812">Transmembrane</keyword>
<keyword evidence="1" id="KW-1133">Transmembrane helix</keyword>
<dbReference type="Proteomes" id="UP000509302">
    <property type="component" value="Chromosome"/>
</dbReference>
<proteinExistence type="predicted"/>
<protein>
    <submittedName>
        <fullName evidence="2">Uncharacterized protein</fullName>
    </submittedName>
</protein>
<keyword evidence="1" id="KW-0472">Membrane</keyword>
<name>A0A7H9ASL8_9FLAO</name>
<gene>
    <name evidence="2" type="ORF">HYG79_14140</name>
</gene>